<dbReference type="Proteomes" id="UP001054846">
    <property type="component" value="Chromosome"/>
</dbReference>
<feature type="chain" id="PRO_5045660735" description="UrcA family protein" evidence="1">
    <location>
        <begin position="24"/>
        <end position="101"/>
    </location>
</feature>
<dbReference type="EMBL" id="CP063845">
    <property type="protein sequence ID" value="UFP96063.1"/>
    <property type="molecule type" value="Genomic_DNA"/>
</dbReference>
<proteinExistence type="predicted"/>
<evidence type="ECO:0008006" key="4">
    <source>
        <dbReference type="Google" id="ProtNLM"/>
    </source>
</evidence>
<gene>
    <name evidence="2" type="ORF">ISF26_07590</name>
</gene>
<evidence type="ECO:0000313" key="2">
    <source>
        <dbReference type="EMBL" id="UFP96063.1"/>
    </source>
</evidence>
<name>A0ABY3PR95_9CYAN</name>
<dbReference type="RefSeq" id="WP_230843307.1">
    <property type="nucleotide sequence ID" value="NZ_CP063845.1"/>
</dbReference>
<organism evidence="2 3">
    <name type="scientific">Gloeobacter morelensis MG652769</name>
    <dbReference type="NCBI Taxonomy" id="2781736"/>
    <lineage>
        <taxon>Bacteria</taxon>
        <taxon>Bacillati</taxon>
        <taxon>Cyanobacteriota</taxon>
        <taxon>Cyanophyceae</taxon>
        <taxon>Gloeobacterales</taxon>
        <taxon>Gloeobacteraceae</taxon>
        <taxon>Gloeobacter</taxon>
        <taxon>Gloeobacter morelensis</taxon>
    </lineage>
</organism>
<reference evidence="2 3" key="1">
    <citation type="journal article" date="2021" name="Genome Biol. Evol.">
        <title>Complete Genome Sequencing of a Novel Gloeobacter Species from a Waterfall Cave in Mexico.</title>
        <authorList>
            <person name="Saw J.H."/>
            <person name="Cardona T."/>
            <person name="Montejano G."/>
        </authorList>
    </citation>
    <scope>NUCLEOTIDE SEQUENCE [LARGE SCALE GENOMIC DNA]</scope>
    <source>
        <strain evidence="2">MG652769</strain>
    </source>
</reference>
<sequence>MKRFIHFFAVAILLGMNAQGTFATDYELPEAAQQATHLSTRQLEKLHADCARQVTTAYCEDLIISEFRYVRADRWVRRAVPATRVAAEEVKILRNTLGRET</sequence>
<keyword evidence="3" id="KW-1185">Reference proteome</keyword>
<evidence type="ECO:0000256" key="1">
    <source>
        <dbReference type="SAM" id="SignalP"/>
    </source>
</evidence>
<feature type="signal peptide" evidence="1">
    <location>
        <begin position="1"/>
        <end position="23"/>
    </location>
</feature>
<keyword evidence="1" id="KW-0732">Signal</keyword>
<protein>
    <recommendedName>
        <fullName evidence="4">UrcA family protein</fullName>
    </recommendedName>
</protein>
<accession>A0ABY3PR95</accession>
<evidence type="ECO:0000313" key="3">
    <source>
        <dbReference type="Proteomes" id="UP001054846"/>
    </source>
</evidence>